<dbReference type="PATRIC" id="fig|158899.10.peg.472"/>
<proteinExistence type="predicted"/>
<dbReference type="InterPro" id="IPR029058">
    <property type="entry name" value="AB_hydrolase_fold"/>
</dbReference>
<sequence length="532" mass="59184">MRNIFNYLNISVKRKSFKGWYIPAMALTALLCGCSIFSGSRPIAVTATDRELVEVTYKKPESSVPLITHPLDGRSVKIYKVAFDGTMNDATRVSVDERPTVVAHIAKRIEARYYPGPGMQNEYFRNWLDGLVGYTSTSIAQHAKREFFVQASAWLAADPNVEIRIFVVGFSRGAAIARHFMNIVEQDWPKSSAGVVAPDGTPHFYAMLYDTVSTGQMDTLQLSLPASLDYLIHMVAKDEPRSLFVPVIDRDDHDTTAPSNSGITNPFNVHRINLLILPGAHSDIGAAYEVGVGDNYRDISEQFLYKMGLLSQNCWESFDDPFTQGKHDSRGIFDLLSGRSAPNSDHSVTRSYYIKDAQLRSDVRDADIASRLYALSLANMERGSGTARIRSHIEDNLVLKLKRQDQGVTILEYAPSSIDASSFKFSITDGVRRLNYRFLAPYNEHGSSLVLSDAIWKRLPEGQTAKLSYGSLQTGDKTYLAIHVNDILVSSDEATVSPSSQIQTEGYRCKRDAEGNAISPINIYILRPPQAE</sequence>
<reference evidence="1 2" key="1">
    <citation type="submission" date="2015-11" db="EMBL/GenBank/DDBJ databases">
        <title>Exploring the genomic traits of fungus-feeding bacterial genus Collimonas.</title>
        <authorList>
            <person name="Song C."/>
            <person name="Schmidt R."/>
            <person name="de Jager V."/>
            <person name="Krzyzanowska D."/>
            <person name="Jongedijk E."/>
            <person name="Cankar K."/>
            <person name="Beekwilder J."/>
            <person name="van Veen A."/>
            <person name="de Boer W."/>
            <person name="van Veen J.A."/>
            <person name="Garbeva P."/>
        </authorList>
    </citation>
    <scope>NUCLEOTIDE SEQUENCE [LARGE SCALE GENOMIC DNA]</scope>
    <source>
        <strain evidence="1 2">Ter6</strain>
    </source>
</reference>
<dbReference type="PANTHER" id="PTHR33840:SF1">
    <property type="entry name" value="TLE1 PHOSPHOLIPASE DOMAIN-CONTAINING PROTEIN"/>
    <property type="match status" value="1"/>
</dbReference>
<dbReference type="PANTHER" id="PTHR33840">
    <property type="match status" value="1"/>
</dbReference>
<dbReference type="OrthoDB" id="4378831at2"/>
<protein>
    <submittedName>
        <fullName evidence="1">Uncharacterized protein</fullName>
    </submittedName>
</protein>
<accession>A0A127P5U4</accession>
<dbReference type="PROSITE" id="PS51257">
    <property type="entry name" value="PROKAR_LIPOPROTEIN"/>
    <property type="match status" value="1"/>
</dbReference>
<evidence type="ECO:0000313" key="1">
    <source>
        <dbReference type="EMBL" id="AMO93199.1"/>
    </source>
</evidence>
<dbReference type="SUPFAM" id="SSF53474">
    <property type="entry name" value="alpha/beta-Hydrolases"/>
    <property type="match status" value="1"/>
</dbReference>
<name>A0A127P5U4_9BURK</name>
<evidence type="ECO:0000313" key="2">
    <source>
        <dbReference type="Proteomes" id="UP000072421"/>
    </source>
</evidence>
<gene>
    <name evidence="1" type="ORF">CFter6_0468</name>
</gene>
<dbReference type="RefSeq" id="WP_061538551.1">
    <property type="nucleotide sequence ID" value="NZ_CP013232.1"/>
</dbReference>
<dbReference type="EMBL" id="CP013232">
    <property type="protein sequence ID" value="AMO93199.1"/>
    <property type="molecule type" value="Genomic_DNA"/>
</dbReference>
<dbReference type="AlphaFoldDB" id="A0A127P5U4"/>
<organism evidence="1">
    <name type="scientific">Collimonas fungivorans</name>
    <dbReference type="NCBI Taxonomy" id="158899"/>
    <lineage>
        <taxon>Bacteria</taxon>
        <taxon>Pseudomonadati</taxon>
        <taxon>Pseudomonadota</taxon>
        <taxon>Betaproteobacteria</taxon>
        <taxon>Burkholderiales</taxon>
        <taxon>Oxalobacteraceae</taxon>
        <taxon>Collimonas</taxon>
    </lineage>
</organism>
<dbReference type="Proteomes" id="UP000072421">
    <property type="component" value="Chromosome"/>
</dbReference>